<sequence>MICQLFQVGCLHSKINMSSSCFLCLNGSVAG</sequence>
<reference evidence="1" key="1">
    <citation type="submission" date="2014-11" db="EMBL/GenBank/DDBJ databases">
        <authorList>
            <person name="Amaro Gonzalez C."/>
        </authorList>
    </citation>
    <scope>NUCLEOTIDE SEQUENCE</scope>
</reference>
<reference evidence="1" key="2">
    <citation type="journal article" date="2015" name="Fish Shellfish Immunol.">
        <title>Early steps in the European eel (Anguilla anguilla)-Vibrio vulnificus interaction in the gills: Role of the RtxA13 toxin.</title>
        <authorList>
            <person name="Callol A."/>
            <person name="Pajuelo D."/>
            <person name="Ebbesson L."/>
            <person name="Teles M."/>
            <person name="MacKenzie S."/>
            <person name="Amaro C."/>
        </authorList>
    </citation>
    <scope>NUCLEOTIDE SEQUENCE</scope>
</reference>
<protein>
    <submittedName>
        <fullName evidence="1">Uncharacterized protein</fullName>
    </submittedName>
</protein>
<dbReference type="EMBL" id="GBXM01047524">
    <property type="protein sequence ID" value="JAH61053.1"/>
    <property type="molecule type" value="Transcribed_RNA"/>
</dbReference>
<accession>A0A0E9U7W6</accession>
<proteinExistence type="predicted"/>
<dbReference type="AlphaFoldDB" id="A0A0E9U7W6"/>
<evidence type="ECO:0000313" key="1">
    <source>
        <dbReference type="EMBL" id="JAH61053.1"/>
    </source>
</evidence>
<organism evidence="1">
    <name type="scientific">Anguilla anguilla</name>
    <name type="common">European freshwater eel</name>
    <name type="synonym">Muraena anguilla</name>
    <dbReference type="NCBI Taxonomy" id="7936"/>
    <lineage>
        <taxon>Eukaryota</taxon>
        <taxon>Metazoa</taxon>
        <taxon>Chordata</taxon>
        <taxon>Craniata</taxon>
        <taxon>Vertebrata</taxon>
        <taxon>Euteleostomi</taxon>
        <taxon>Actinopterygii</taxon>
        <taxon>Neopterygii</taxon>
        <taxon>Teleostei</taxon>
        <taxon>Anguilliformes</taxon>
        <taxon>Anguillidae</taxon>
        <taxon>Anguilla</taxon>
    </lineage>
</organism>
<name>A0A0E9U7W6_ANGAN</name>